<keyword evidence="4" id="KW-0676">Redox-active center</keyword>
<dbReference type="SUPFAM" id="SSF48452">
    <property type="entry name" value="TPR-like"/>
    <property type="match status" value="1"/>
</dbReference>
<dbReference type="InterPro" id="IPR011990">
    <property type="entry name" value="TPR-like_helical_dom_sf"/>
</dbReference>
<keyword evidence="3" id="KW-1015">Disulfide bond</keyword>
<accession>A0A7Y0E209</accession>
<dbReference type="GO" id="GO:0015035">
    <property type="term" value="F:protein-disulfide reductase activity"/>
    <property type="evidence" value="ECO:0007669"/>
    <property type="project" value="TreeGrafter"/>
</dbReference>
<comment type="caution">
    <text evidence="6">The sequence shown here is derived from an EMBL/GenBank/DDBJ whole genome shotgun (WGS) entry which is preliminary data.</text>
</comment>
<evidence type="ECO:0000256" key="1">
    <source>
        <dbReference type="ARBA" id="ARBA00022448"/>
    </source>
</evidence>
<keyword evidence="1" id="KW-0813">Transport</keyword>
<gene>
    <name evidence="6" type="ORF">HH303_14945</name>
</gene>
<dbReference type="InterPro" id="IPR017937">
    <property type="entry name" value="Thioredoxin_CS"/>
</dbReference>
<dbReference type="Pfam" id="PF14559">
    <property type="entry name" value="TPR_19"/>
    <property type="match status" value="1"/>
</dbReference>
<dbReference type="PANTHER" id="PTHR45663">
    <property type="entry name" value="GEO12009P1"/>
    <property type="match status" value="1"/>
</dbReference>
<dbReference type="InterPro" id="IPR013766">
    <property type="entry name" value="Thioredoxin_domain"/>
</dbReference>
<dbReference type="RefSeq" id="WP_169626172.1">
    <property type="nucleotide sequence ID" value="NZ_JABBNT010000004.1"/>
</dbReference>
<keyword evidence="7" id="KW-1185">Reference proteome</keyword>
<protein>
    <submittedName>
        <fullName evidence="6">Co-chaperone YbbN</fullName>
    </submittedName>
</protein>
<reference evidence="6 7" key="1">
    <citation type="submission" date="2020-04" db="EMBL/GenBank/DDBJ databases">
        <title>Rhodospirillaceae bacterium KN72 isolated from deep sea.</title>
        <authorList>
            <person name="Zhang D.-C."/>
        </authorList>
    </citation>
    <scope>NUCLEOTIDE SEQUENCE [LARGE SCALE GENOMIC DNA]</scope>
    <source>
        <strain evidence="6 7">KN72</strain>
    </source>
</reference>
<evidence type="ECO:0000256" key="4">
    <source>
        <dbReference type="ARBA" id="ARBA00023284"/>
    </source>
</evidence>
<dbReference type="PROSITE" id="PS00194">
    <property type="entry name" value="THIOREDOXIN_1"/>
    <property type="match status" value="1"/>
</dbReference>
<dbReference type="GO" id="GO:0005829">
    <property type="term" value="C:cytosol"/>
    <property type="evidence" value="ECO:0007669"/>
    <property type="project" value="TreeGrafter"/>
</dbReference>
<dbReference type="SUPFAM" id="SSF52833">
    <property type="entry name" value="Thioredoxin-like"/>
    <property type="match status" value="1"/>
</dbReference>
<dbReference type="CDD" id="cd02956">
    <property type="entry name" value="ybbN"/>
    <property type="match status" value="1"/>
</dbReference>
<evidence type="ECO:0000313" key="6">
    <source>
        <dbReference type="EMBL" id="NMM45792.1"/>
    </source>
</evidence>
<evidence type="ECO:0000313" key="7">
    <source>
        <dbReference type="Proteomes" id="UP000539372"/>
    </source>
</evidence>
<dbReference type="AlphaFoldDB" id="A0A7Y0E209"/>
<organism evidence="6 7">
    <name type="scientific">Pacificispira spongiicola</name>
    <dbReference type="NCBI Taxonomy" id="2729598"/>
    <lineage>
        <taxon>Bacteria</taxon>
        <taxon>Pseudomonadati</taxon>
        <taxon>Pseudomonadota</taxon>
        <taxon>Alphaproteobacteria</taxon>
        <taxon>Rhodospirillales</taxon>
        <taxon>Rhodospirillaceae</taxon>
        <taxon>Pacificispira</taxon>
    </lineage>
</organism>
<name>A0A7Y0E209_9PROT</name>
<evidence type="ECO:0000259" key="5">
    <source>
        <dbReference type="PROSITE" id="PS51352"/>
    </source>
</evidence>
<dbReference type="GO" id="GO:0006950">
    <property type="term" value="P:response to stress"/>
    <property type="evidence" value="ECO:0007669"/>
    <property type="project" value="UniProtKB-ARBA"/>
</dbReference>
<dbReference type="PANTHER" id="PTHR45663:SF11">
    <property type="entry name" value="GEO12009P1"/>
    <property type="match status" value="1"/>
</dbReference>
<dbReference type="EMBL" id="JABBNT010000004">
    <property type="protein sequence ID" value="NMM45792.1"/>
    <property type="molecule type" value="Genomic_DNA"/>
</dbReference>
<evidence type="ECO:0000256" key="3">
    <source>
        <dbReference type="ARBA" id="ARBA00023157"/>
    </source>
</evidence>
<evidence type="ECO:0000256" key="2">
    <source>
        <dbReference type="ARBA" id="ARBA00022982"/>
    </source>
</evidence>
<dbReference type="Proteomes" id="UP000539372">
    <property type="component" value="Unassembled WGS sequence"/>
</dbReference>
<dbReference type="Pfam" id="PF14561">
    <property type="entry name" value="TPR_20"/>
    <property type="match status" value="1"/>
</dbReference>
<feature type="domain" description="Thioredoxin" evidence="5">
    <location>
        <begin position="3"/>
        <end position="123"/>
    </location>
</feature>
<dbReference type="Gene3D" id="3.40.30.10">
    <property type="entry name" value="Glutaredoxin"/>
    <property type="match status" value="1"/>
</dbReference>
<dbReference type="InterPro" id="IPR036249">
    <property type="entry name" value="Thioredoxin-like_sf"/>
</dbReference>
<proteinExistence type="predicted"/>
<dbReference type="Pfam" id="PF00085">
    <property type="entry name" value="Thioredoxin"/>
    <property type="match status" value="1"/>
</dbReference>
<dbReference type="GO" id="GO:0045454">
    <property type="term" value="P:cell redox homeostasis"/>
    <property type="evidence" value="ECO:0007669"/>
    <property type="project" value="TreeGrafter"/>
</dbReference>
<sequence length="306" mass="32085">MEPLIGQADAQAGSAAIIDGTDATFRADVMDASMEVPVIVDFWAPWCGPCKQLGPALEKVIRNSGGKARLVKINIDENPGIAGQLRVQSIPAVFGFVGGRPVDGFAGALPESQIKEFVNRLIQMGGGEGGDPIEDAMEQAAAAVEAGDYATAAGIYGQVLEHDHEHTKAAAKLVQAYIKLGELEAAAAVLAEIPEAKQQDPDVASARAALELASKSGEAEAELAALEAKLAANPKDHQARFDLADAQAATGRSEEAVDNLLTIVQTDRGWNDDAARLQLLKVFEALGPTDPVVVSGRRRLSSLLFS</sequence>
<dbReference type="Gene3D" id="1.25.40.10">
    <property type="entry name" value="Tetratricopeptide repeat domain"/>
    <property type="match status" value="2"/>
</dbReference>
<keyword evidence="2" id="KW-0249">Electron transport</keyword>
<dbReference type="PROSITE" id="PS51352">
    <property type="entry name" value="THIOREDOXIN_2"/>
    <property type="match status" value="1"/>
</dbReference>